<gene>
    <name evidence="1" type="ORF">C9I99_21215</name>
</gene>
<accession>A0A2T3ITM2</accession>
<protein>
    <submittedName>
        <fullName evidence="1">Uncharacterized protein</fullName>
    </submittedName>
</protein>
<organism evidence="1 2">
    <name type="scientific">Photobacterium lutimaris</name>
    <dbReference type="NCBI Taxonomy" id="388278"/>
    <lineage>
        <taxon>Bacteria</taxon>
        <taxon>Pseudomonadati</taxon>
        <taxon>Pseudomonadota</taxon>
        <taxon>Gammaproteobacteria</taxon>
        <taxon>Vibrionales</taxon>
        <taxon>Vibrionaceae</taxon>
        <taxon>Photobacterium</taxon>
    </lineage>
</organism>
<dbReference type="Proteomes" id="UP000241222">
    <property type="component" value="Unassembled WGS sequence"/>
</dbReference>
<evidence type="ECO:0000313" key="1">
    <source>
        <dbReference type="EMBL" id="PSU31710.1"/>
    </source>
</evidence>
<dbReference type="AlphaFoldDB" id="A0A2T3ITM2"/>
<keyword evidence="2" id="KW-1185">Reference proteome</keyword>
<reference evidence="1 2" key="1">
    <citation type="submission" date="2018-03" db="EMBL/GenBank/DDBJ databases">
        <title>Whole genome sequencing of Histamine producing bacteria.</title>
        <authorList>
            <person name="Butler K."/>
        </authorList>
    </citation>
    <scope>NUCLEOTIDE SEQUENCE [LARGE SCALE GENOMIC DNA]</scope>
    <source>
        <strain evidence="1 2">JCM 13586</strain>
    </source>
</reference>
<sequence length="60" mass="6892">MDCLEYETLPRGKFFKGKKKQANLLWSLMKAGESRQIPMISKVQILRLMTKDSTGVMTLT</sequence>
<dbReference type="EMBL" id="PYMH01000013">
    <property type="protein sequence ID" value="PSU31710.1"/>
    <property type="molecule type" value="Genomic_DNA"/>
</dbReference>
<name>A0A2T3ITM2_9GAMM</name>
<comment type="caution">
    <text evidence="1">The sequence shown here is derived from an EMBL/GenBank/DDBJ whole genome shotgun (WGS) entry which is preliminary data.</text>
</comment>
<proteinExistence type="predicted"/>
<evidence type="ECO:0000313" key="2">
    <source>
        <dbReference type="Proteomes" id="UP000241222"/>
    </source>
</evidence>